<dbReference type="InterPro" id="IPR019587">
    <property type="entry name" value="Polyketide_cyclase/dehydratase"/>
</dbReference>
<protein>
    <submittedName>
        <fullName evidence="1">Ribosome association toxin PasT (RatA) of the RatAB toxin-antitoxin module</fullName>
    </submittedName>
</protein>
<dbReference type="Proteomes" id="UP000199598">
    <property type="component" value="Unassembled WGS sequence"/>
</dbReference>
<keyword evidence="2" id="KW-1185">Reference proteome</keyword>
<dbReference type="InterPro" id="IPR023393">
    <property type="entry name" value="START-like_dom_sf"/>
</dbReference>
<organism evidence="1 2">
    <name type="scientific">Pseudovibrio ascidiaceicola</name>
    <dbReference type="NCBI Taxonomy" id="285279"/>
    <lineage>
        <taxon>Bacteria</taxon>
        <taxon>Pseudomonadati</taxon>
        <taxon>Pseudomonadota</taxon>
        <taxon>Alphaproteobacteria</taxon>
        <taxon>Hyphomicrobiales</taxon>
        <taxon>Stappiaceae</taxon>
        <taxon>Pseudovibrio</taxon>
    </lineage>
</organism>
<reference evidence="1 2" key="1">
    <citation type="submission" date="2016-10" db="EMBL/GenBank/DDBJ databases">
        <authorList>
            <person name="Varghese N."/>
            <person name="Submissions S."/>
        </authorList>
    </citation>
    <scope>NUCLEOTIDE SEQUENCE [LARGE SCALE GENOMIC DNA]</scope>
    <source>
        <strain evidence="1 2">DSM 16392</strain>
    </source>
</reference>
<comment type="caution">
    <text evidence="1">The sequence shown here is derived from an EMBL/GenBank/DDBJ whole genome shotgun (WGS) entry which is preliminary data.</text>
</comment>
<proteinExistence type="predicted"/>
<dbReference type="SUPFAM" id="SSF55961">
    <property type="entry name" value="Bet v1-like"/>
    <property type="match status" value="1"/>
</dbReference>
<evidence type="ECO:0000313" key="1">
    <source>
        <dbReference type="EMBL" id="SFK21808.1"/>
    </source>
</evidence>
<dbReference type="Pfam" id="PF10604">
    <property type="entry name" value="Polyketide_cyc2"/>
    <property type="match status" value="1"/>
</dbReference>
<evidence type="ECO:0000313" key="2">
    <source>
        <dbReference type="Proteomes" id="UP000199598"/>
    </source>
</evidence>
<gene>
    <name evidence="1" type="ORF">SAMN04488518_10388</name>
</gene>
<name>A0A1I3XQL1_9HYPH</name>
<sequence>MVSIAVHQTINAPVSTVWDSWNDYGNIDKFHPGLRASYLLGKKQETGVGAVRQCDFTDGKTFLKERISEYLENERITIDIYDTNAPFKDGRAIFEFTPTGPDKTRITMTMSFTPKMGILGKLLTPLMKFQFKKGLRGLLKSNADYVEKYSGLRVAA</sequence>
<dbReference type="Gene3D" id="3.30.530.20">
    <property type="match status" value="1"/>
</dbReference>
<dbReference type="RefSeq" id="WP_093518039.1">
    <property type="nucleotide sequence ID" value="NZ_FOSK01000003.1"/>
</dbReference>
<dbReference type="CDD" id="cd07821">
    <property type="entry name" value="PYR_PYL_RCAR_like"/>
    <property type="match status" value="1"/>
</dbReference>
<dbReference type="EMBL" id="FOSK01000003">
    <property type="protein sequence ID" value="SFK21808.1"/>
    <property type="molecule type" value="Genomic_DNA"/>
</dbReference>
<accession>A0A1I3XQL1</accession>